<evidence type="ECO:0000256" key="1">
    <source>
        <dbReference type="SAM" id="Phobius"/>
    </source>
</evidence>
<keyword evidence="1" id="KW-0472">Membrane</keyword>
<keyword evidence="1" id="KW-1133">Transmembrane helix</keyword>
<sequence>MTENQNKKWTWSSLRLWVVLTGLAAVIALLFAFGMAILGLIVLGVLVVLTVIVAIAYALKKKFQHRKN</sequence>
<organism evidence="2 3">
    <name type="scientific">Puniceicoccus vermicola</name>
    <dbReference type="NCBI Taxonomy" id="388746"/>
    <lineage>
        <taxon>Bacteria</taxon>
        <taxon>Pseudomonadati</taxon>
        <taxon>Verrucomicrobiota</taxon>
        <taxon>Opitutia</taxon>
        <taxon>Puniceicoccales</taxon>
        <taxon>Puniceicoccaceae</taxon>
        <taxon>Puniceicoccus</taxon>
    </lineage>
</organism>
<comment type="caution">
    <text evidence="2">The sequence shown here is derived from an EMBL/GenBank/DDBJ whole genome shotgun (WGS) entry which is preliminary data.</text>
</comment>
<reference evidence="2 3" key="1">
    <citation type="submission" date="2020-07" db="EMBL/GenBank/DDBJ databases">
        <authorList>
            <person name="Feng X."/>
        </authorList>
    </citation>
    <scope>NUCLEOTIDE SEQUENCE [LARGE SCALE GENOMIC DNA]</scope>
    <source>
        <strain evidence="2 3">JCM14086</strain>
    </source>
</reference>
<proteinExistence type="predicted"/>
<feature type="transmembrane region" description="Helical" evidence="1">
    <location>
        <begin position="12"/>
        <end position="31"/>
    </location>
</feature>
<accession>A0A7X1E5R5</accession>
<dbReference type="RefSeq" id="WP_185692586.1">
    <property type="nucleotide sequence ID" value="NZ_JACHVA010000079.1"/>
</dbReference>
<keyword evidence="3" id="KW-1185">Reference proteome</keyword>
<dbReference type="AlphaFoldDB" id="A0A7X1E5R5"/>
<dbReference type="Proteomes" id="UP000525652">
    <property type="component" value="Unassembled WGS sequence"/>
</dbReference>
<protein>
    <submittedName>
        <fullName evidence="2">Uncharacterized protein</fullName>
    </submittedName>
</protein>
<feature type="transmembrane region" description="Helical" evidence="1">
    <location>
        <begin position="37"/>
        <end position="59"/>
    </location>
</feature>
<evidence type="ECO:0000313" key="2">
    <source>
        <dbReference type="EMBL" id="MBC2601882.1"/>
    </source>
</evidence>
<evidence type="ECO:0000313" key="3">
    <source>
        <dbReference type="Proteomes" id="UP000525652"/>
    </source>
</evidence>
<dbReference type="EMBL" id="JACHVA010000079">
    <property type="protein sequence ID" value="MBC2601882.1"/>
    <property type="molecule type" value="Genomic_DNA"/>
</dbReference>
<keyword evidence="1" id="KW-0812">Transmembrane</keyword>
<name>A0A7X1E5R5_9BACT</name>
<gene>
    <name evidence="2" type="ORF">H5P30_08830</name>
</gene>